<dbReference type="STRING" id="1265861.BCAMP_01345"/>
<dbReference type="SFLD" id="SFLDG01144">
    <property type="entry name" value="C2.B.4:_PGP_Like"/>
    <property type="match status" value="1"/>
</dbReference>
<evidence type="ECO:0000313" key="2">
    <source>
        <dbReference type="Proteomes" id="UP000019243"/>
    </source>
</evidence>
<dbReference type="Pfam" id="PF08282">
    <property type="entry name" value="Hydrolase_3"/>
    <property type="match status" value="1"/>
</dbReference>
<dbReference type="PATRIC" id="fig|1265861.3.peg.259"/>
<dbReference type="GO" id="GO:0000287">
    <property type="term" value="F:magnesium ion binding"/>
    <property type="evidence" value="ECO:0007669"/>
    <property type="project" value="TreeGrafter"/>
</dbReference>
<organism evidence="1 2">
    <name type="scientific">Brochothrix campestris FSL F6-1037</name>
    <dbReference type="NCBI Taxonomy" id="1265861"/>
    <lineage>
        <taxon>Bacteria</taxon>
        <taxon>Bacillati</taxon>
        <taxon>Bacillota</taxon>
        <taxon>Bacilli</taxon>
        <taxon>Bacillales</taxon>
        <taxon>Listeriaceae</taxon>
        <taxon>Brochothrix</taxon>
    </lineage>
</organism>
<dbReference type="SFLD" id="SFLDG01140">
    <property type="entry name" value="C2.B:_Phosphomannomutase_and_P"/>
    <property type="match status" value="1"/>
</dbReference>
<proteinExistence type="predicted"/>
<dbReference type="GO" id="GO:0005829">
    <property type="term" value="C:cytosol"/>
    <property type="evidence" value="ECO:0007669"/>
    <property type="project" value="TreeGrafter"/>
</dbReference>
<dbReference type="Proteomes" id="UP000019243">
    <property type="component" value="Unassembled WGS sequence"/>
</dbReference>
<reference evidence="1 2" key="1">
    <citation type="submission" date="2012-12" db="EMBL/GenBank/DDBJ databases">
        <title>Novel taxa of Listeriaceae from agricultural environments in the United States.</title>
        <authorList>
            <person name="den Bakker H.C."/>
            <person name="Allred A."/>
            <person name="Warchocki S."/>
            <person name="Wright E.M."/>
            <person name="Burrell A."/>
            <person name="Nightingale K.K."/>
            <person name="Kephart D."/>
            <person name="Wiedmann M."/>
        </authorList>
    </citation>
    <scope>NUCLEOTIDE SEQUENCE [LARGE SCALE GENOMIC DNA]</scope>
    <source>
        <strain evidence="1 2">FSL F6-1037</strain>
    </source>
</reference>
<gene>
    <name evidence="1" type="ORF">BCAMP_01345</name>
</gene>
<dbReference type="PANTHER" id="PTHR10000:SF53">
    <property type="entry name" value="5-AMINO-6-(5-PHOSPHO-D-RIBITYLAMINO)URACIL PHOSPHATASE YBJI-RELATED"/>
    <property type="match status" value="1"/>
</dbReference>
<dbReference type="Gene3D" id="3.40.50.1000">
    <property type="entry name" value="HAD superfamily/HAD-like"/>
    <property type="match status" value="1"/>
</dbReference>
<dbReference type="PROSITE" id="PS01229">
    <property type="entry name" value="COF_2"/>
    <property type="match status" value="1"/>
</dbReference>
<sequence length="265" mass="29343">MVKMIAVDMDGTFLSSAKDYNRARFQRLYQKMQEQDVKFVVASGNQYYQLTSFFADIAADISFVAENGALVISEGDELLCGKLKPALITEVLAFLDSQQEVRVILCGRHSAYVRVSEPASFITQASQYYHRLATVADFKTLPADVLFKFALHVPIAETEQRMAAINERFSGRIKAVTSGHGDIDLIIPGLHKANGLRVLQEKWQIRAEDIAAFGDGGNDLEMLSHVGQSYAMENGSAIVRATAKYIAPRNDAEGVLTVMEELLEK</sequence>
<dbReference type="SFLD" id="SFLDS00003">
    <property type="entry name" value="Haloacid_Dehalogenase"/>
    <property type="match status" value="1"/>
</dbReference>
<dbReference type="EMBL" id="AODH01000004">
    <property type="protein sequence ID" value="EUJ42004.1"/>
    <property type="molecule type" value="Genomic_DNA"/>
</dbReference>
<accession>W7CQS9</accession>
<protein>
    <submittedName>
        <fullName evidence="1">Cof family hydrolase</fullName>
    </submittedName>
</protein>
<dbReference type="NCBIfam" id="TIGR01484">
    <property type="entry name" value="HAD-SF-IIB"/>
    <property type="match status" value="1"/>
</dbReference>
<dbReference type="PANTHER" id="PTHR10000">
    <property type="entry name" value="PHOSPHOSERINE PHOSPHATASE"/>
    <property type="match status" value="1"/>
</dbReference>
<dbReference type="InterPro" id="IPR000150">
    <property type="entry name" value="Cof"/>
</dbReference>
<dbReference type="CDD" id="cd07518">
    <property type="entry name" value="HAD_YbiV-Like"/>
    <property type="match status" value="1"/>
</dbReference>
<dbReference type="SUPFAM" id="SSF56784">
    <property type="entry name" value="HAD-like"/>
    <property type="match status" value="1"/>
</dbReference>
<dbReference type="RefSeq" id="WP_035313025.1">
    <property type="nucleotide sequence ID" value="NZ_AODH01000004.1"/>
</dbReference>
<comment type="caution">
    <text evidence="1">The sequence shown here is derived from an EMBL/GenBank/DDBJ whole genome shotgun (WGS) entry which is preliminary data.</text>
</comment>
<keyword evidence="2" id="KW-1185">Reference proteome</keyword>
<keyword evidence="1" id="KW-0378">Hydrolase</keyword>
<dbReference type="AlphaFoldDB" id="W7CQS9"/>
<dbReference type="OrthoDB" id="9814970at2"/>
<dbReference type="InterPro" id="IPR006379">
    <property type="entry name" value="HAD-SF_hydro_IIB"/>
</dbReference>
<dbReference type="GO" id="GO:0016791">
    <property type="term" value="F:phosphatase activity"/>
    <property type="evidence" value="ECO:0007669"/>
    <property type="project" value="TreeGrafter"/>
</dbReference>
<evidence type="ECO:0000313" key="1">
    <source>
        <dbReference type="EMBL" id="EUJ42004.1"/>
    </source>
</evidence>
<dbReference type="NCBIfam" id="TIGR00099">
    <property type="entry name" value="Cof-subfamily"/>
    <property type="match status" value="1"/>
</dbReference>
<dbReference type="InterPro" id="IPR036412">
    <property type="entry name" value="HAD-like_sf"/>
</dbReference>
<name>W7CQS9_9LIST</name>
<dbReference type="InterPro" id="IPR023214">
    <property type="entry name" value="HAD_sf"/>
</dbReference>
<dbReference type="Gene3D" id="3.30.1240.10">
    <property type="match status" value="1"/>
</dbReference>